<reference evidence="3" key="1">
    <citation type="submission" date="2024-04" db="EMBL/GenBank/DDBJ databases">
        <authorList>
            <person name="Shaw F."/>
            <person name="Minotto A."/>
        </authorList>
    </citation>
    <scope>NUCLEOTIDE SEQUENCE [LARGE SCALE GENOMIC DNA]</scope>
</reference>
<protein>
    <submittedName>
        <fullName evidence="2">Uncharacterized protein</fullName>
    </submittedName>
</protein>
<feature type="region of interest" description="Disordered" evidence="1">
    <location>
        <begin position="32"/>
        <end position="124"/>
    </location>
</feature>
<feature type="region of interest" description="Disordered" evidence="1">
    <location>
        <begin position="162"/>
        <end position="200"/>
    </location>
</feature>
<proteinExistence type="predicted"/>
<feature type="compositionally biased region" description="Pro residues" evidence="1">
    <location>
        <begin position="86"/>
        <end position="95"/>
    </location>
</feature>
<feature type="compositionally biased region" description="Polar residues" evidence="1">
    <location>
        <begin position="32"/>
        <end position="52"/>
    </location>
</feature>
<dbReference type="EMBL" id="OZ037952">
    <property type="protein sequence ID" value="CAL1717399.1"/>
    <property type="molecule type" value="Genomic_DNA"/>
</dbReference>
<accession>A0ABP1EER8</accession>
<gene>
    <name evidence="2" type="ORF">GFSPODELE1_LOCUS11210</name>
</gene>
<dbReference type="Proteomes" id="UP001497453">
    <property type="component" value="Chromosome 9"/>
</dbReference>
<evidence type="ECO:0000313" key="3">
    <source>
        <dbReference type="Proteomes" id="UP001497453"/>
    </source>
</evidence>
<keyword evidence="3" id="KW-1185">Reference proteome</keyword>
<name>A0ABP1EER8_9APHY</name>
<organism evidence="2 3">
    <name type="scientific">Somion occarium</name>
    <dbReference type="NCBI Taxonomy" id="3059160"/>
    <lineage>
        <taxon>Eukaryota</taxon>
        <taxon>Fungi</taxon>
        <taxon>Dikarya</taxon>
        <taxon>Basidiomycota</taxon>
        <taxon>Agaricomycotina</taxon>
        <taxon>Agaricomycetes</taxon>
        <taxon>Polyporales</taxon>
        <taxon>Cerrenaceae</taxon>
        <taxon>Somion</taxon>
    </lineage>
</organism>
<evidence type="ECO:0000313" key="2">
    <source>
        <dbReference type="EMBL" id="CAL1717399.1"/>
    </source>
</evidence>
<evidence type="ECO:0000256" key="1">
    <source>
        <dbReference type="SAM" id="MobiDB-lite"/>
    </source>
</evidence>
<sequence>MTWSSFNEATEAHNSTCDFPFLDTEPTIYFGSSNSQESLLNSDRSRNWSSEVVDSPEVLPSLIPSNMDDDNYDIPPPGLDDERPPHVPTKGPPRLPTKDFGVSRRHMSKAPSPEKSISCTSNSSRSSLDVKRLHTFAKSLRNAVSPWTAVEHVNVSGYIEIPTPKKRNTERKESDISLPDDPATIGWQSARMGSKLRKFS</sequence>